<gene>
    <name evidence="11" type="ORF">VFH_I299920</name>
</gene>
<dbReference type="Pfam" id="PF00450">
    <property type="entry name" value="Peptidase_S10"/>
    <property type="match status" value="1"/>
</dbReference>
<organism evidence="11 12">
    <name type="scientific">Vicia faba</name>
    <name type="common">Broad bean</name>
    <name type="synonym">Faba vulgaris</name>
    <dbReference type="NCBI Taxonomy" id="3906"/>
    <lineage>
        <taxon>Eukaryota</taxon>
        <taxon>Viridiplantae</taxon>
        <taxon>Streptophyta</taxon>
        <taxon>Embryophyta</taxon>
        <taxon>Tracheophyta</taxon>
        <taxon>Spermatophyta</taxon>
        <taxon>Magnoliopsida</taxon>
        <taxon>eudicotyledons</taxon>
        <taxon>Gunneridae</taxon>
        <taxon>Pentapetalae</taxon>
        <taxon>rosids</taxon>
        <taxon>fabids</taxon>
        <taxon>Fabales</taxon>
        <taxon>Fabaceae</taxon>
        <taxon>Papilionoideae</taxon>
        <taxon>50 kb inversion clade</taxon>
        <taxon>NPAAA clade</taxon>
        <taxon>Hologalegina</taxon>
        <taxon>IRL clade</taxon>
        <taxon>Fabeae</taxon>
        <taxon>Vicia</taxon>
    </lineage>
</organism>
<evidence type="ECO:0000256" key="5">
    <source>
        <dbReference type="ARBA" id="ARBA00022670"/>
    </source>
</evidence>
<keyword evidence="10" id="KW-0732">Signal</keyword>
<dbReference type="Gene3D" id="6.10.250.940">
    <property type="match status" value="1"/>
</dbReference>
<dbReference type="EC" id="3.4.16.-" evidence="10"/>
<accession>A0AAV0YMW2</accession>
<dbReference type="PANTHER" id="PTHR11802:SF32">
    <property type="entry name" value="SERINE CARBOXYPEPTIDASE-LIKE 29"/>
    <property type="match status" value="1"/>
</dbReference>
<dbReference type="GO" id="GO:0004185">
    <property type="term" value="F:serine-type carboxypeptidase activity"/>
    <property type="evidence" value="ECO:0007669"/>
    <property type="project" value="UniProtKB-UniRule"/>
</dbReference>
<keyword evidence="4 10" id="KW-0121">Carboxypeptidase</keyword>
<dbReference type="AlphaFoldDB" id="A0AAV0YMW2"/>
<evidence type="ECO:0000313" key="12">
    <source>
        <dbReference type="Proteomes" id="UP001157006"/>
    </source>
</evidence>
<evidence type="ECO:0000256" key="8">
    <source>
        <dbReference type="ARBA" id="ARBA00023180"/>
    </source>
</evidence>
<dbReference type="FunFam" id="3.40.50.11320:FF:000003">
    <property type="entry name" value="Carboxypeptidase"/>
    <property type="match status" value="1"/>
</dbReference>
<dbReference type="GO" id="GO:0005576">
    <property type="term" value="C:extracellular region"/>
    <property type="evidence" value="ECO:0007669"/>
    <property type="project" value="UniProtKB-SubCell"/>
</dbReference>
<dbReference type="Gene3D" id="3.40.50.1820">
    <property type="entry name" value="alpha/beta hydrolase"/>
    <property type="match status" value="1"/>
</dbReference>
<name>A0AAV0YMW2_VICFA</name>
<feature type="chain" id="PRO_5043108971" description="Carboxypeptidase" evidence="10">
    <location>
        <begin position="30"/>
        <end position="475"/>
    </location>
</feature>
<evidence type="ECO:0000256" key="3">
    <source>
        <dbReference type="ARBA" id="ARBA00022525"/>
    </source>
</evidence>
<keyword evidence="8" id="KW-0325">Glycoprotein</keyword>
<proteinExistence type="inferred from homology"/>
<reference evidence="11 12" key="1">
    <citation type="submission" date="2023-01" db="EMBL/GenBank/DDBJ databases">
        <authorList>
            <person name="Kreplak J."/>
        </authorList>
    </citation>
    <scope>NUCLEOTIDE SEQUENCE [LARGE SCALE GENOMIC DNA]</scope>
</reference>
<evidence type="ECO:0000256" key="4">
    <source>
        <dbReference type="ARBA" id="ARBA00022645"/>
    </source>
</evidence>
<dbReference type="FunFam" id="3.40.50.1820:FF:000013">
    <property type="entry name" value="Carboxypeptidase"/>
    <property type="match status" value="1"/>
</dbReference>
<evidence type="ECO:0000256" key="9">
    <source>
        <dbReference type="ARBA" id="ARBA00037399"/>
    </source>
</evidence>
<sequence length="475" mass="54095">MTNSKWSQLLFLCIITSTLFLNSINVAFATDPFVEQEKDRIVSALPGQNFNITFKHYSGYITVNEEVGRTLFYWFIEADHPDPTSKPLLLWFNGGYGCSSIAYGEAEEIGPFRINTDGKTLYLNPYSWNQVANILYIDSPVGVGFSYSNNPSDILNNGDKRTAEDNLIFLLNWFKRFPQYKKTGFFISGESYAGHYVPQLSQLIVSYNSATKQDSINFKGYMLGNALIDDFRDQLGIFQFMWSSGMISDKTFKLLNLLCDFQSIKQPSESCKKLWEIAYKELGNIDPHSIFTSTCHANDNQRVKRKLSAGRLRRVYDPCTTKHSTIYFNQPEVQRILHVDPNHKPHKWQPCSYDVGINWKDSPRTVLNIYRELIPTGLRIWIFSGNTDAVVPVTSTRYSINALKLPTVSPWRAWYDDGEVGGWTQEYTGLTFVTVRGAGHEVPLHRPKLALTLFKSFLAGTSMPTLKPLTLAASY</sequence>
<dbReference type="InterPro" id="IPR018202">
    <property type="entry name" value="Ser_caboxypep_ser_AS"/>
</dbReference>
<dbReference type="PROSITE" id="PS00131">
    <property type="entry name" value="CARBOXYPEPT_SER_SER"/>
    <property type="match status" value="1"/>
</dbReference>
<keyword evidence="3" id="KW-0964">Secreted</keyword>
<evidence type="ECO:0000313" key="11">
    <source>
        <dbReference type="EMBL" id="CAI8587441.1"/>
    </source>
</evidence>
<evidence type="ECO:0000256" key="2">
    <source>
        <dbReference type="ARBA" id="ARBA00009431"/>
    </source>
</evidence>
<keyword evidence="5 10" id="KW-0645">Protease</keyword>
<dbReference type="EMBL" id="OX451736">
    <property type="protein sequence ID" value="CAI8587441.1"/>
    <property type="molecule type" value="Genomic_DNA"/>
</dbReference>
<dbReference type="Gene3D" id="3.40.50.11320">
    <property type="match status" value="1"/>
</dbReference>
<dbReference type="GO" id="GO:0006508">
    <property type="term" value="P:proteolysis"/>
    <property type="evidence" value="ECO:0007669"/>
    <property type="project" value="UniProtKB-KW"/>
</dbReference>
<dbReference type="PANTHER" id="PTHR11802">
    <property type="entry name" value="SERINE PROTEASE FAMILY S10 SERINE CARBOXYPEPTIDASE"/>
    <property type="match status" value="1"/>
</dbReference>
<comment type="subcellular location">
    <subcellularLocation>
        <location evidence="1">Secreted</location>
    </subcellularLocation>
</comment>
<feature type="signal peptide" evidence="10">
    <location>
        <begin position="1"/>
        <end position="29"/>
    </location>
</feature>
<evidence type="ECO:0000256" key="6">
    <source>
        <dbReference type="ARBA" id="ARBA00022801"/>
    </source>
</evidence>
<dbReference type="PROSITE" id="PS00560">
    <property type="entry name" value="CARBOXYPEPT_SER_HIS"/>
    <property type="match status" value="1"/>
</dbReference>
<keyword evidence="7" id="KW-1015">Disulfide bond</keyword>
<dbReference type="SUPFAM" id="SSF53474">
    <property type="entry name" value="alpha/beta-Hydrolases"/>
    <property type="match status" value="1"/>
</dbReference>
<keyword evidence="12" id="KW-1185">Reference proteome</keyword>
<dbReference type="PRINTS" id="PR00724">
    <property type="entry name" value="CRBOXYPTASEC"/>
</dbReference>
<dbReference type="InterPro" id="IPR029058">
    <property type="entry name" value="AB_hydrolase_fold"/>
</dbReference>
<keyword evidence="6 10" id="KW-0378">Hydrolase</keyword>
<evidence type="ECO:0000256" key="1">
    <source>
        <dbReference type="ARBA" id="ARBA00004613"/>
    </source>
</evidence>
<protein>
    <recommendedName>
        <fullName evidence="10">Carboxypeptidase</fullName>
        <ecNumber evidence="10">3.4.16.-</ecNumber>
    </recommendedName>
</protein>
<dbReference type="InterPro" id="IPR033124">
    <property type="entry name" value="Ser_caboxypep_his_AS"/>
</dbReference>
<evidence type="ECO:0000256" key="7">
    <source>
        <dbReference type="ARBA" id="ARBA00023157"/>
    </source>
</evidence>
<dbReference type="Proteomes" id="UP001157006">
    <property type="component" value="Chromosome 1L"/>
</dbReference>
<dbReference type="InterPro" id="IPR001563">
    <property type="entry name" value="Peptidase_S10"/>
</dbReference>
<comment type="function">
    <text evidence="9">Probable carboxypeptidase.</text>
</comment>
<comment type="similarity">
    <text evidence="2 10">Belongs to the peptidase S10 family.</text>
</comment>
<dbReference type="GO" id="GO:0005773">
    <property type="term" value="C:vacuole"/>
    <property type="evidence" value="ECO:0007669"/>
    <property type="project" value="TreeGrafter"/>
</dbReference>
<evidence type="ECO:0000256" key="10">
    <source>
        <dbReference type="RuleBase" id="RU361156"/>
    </source>
</evidence>